<dbReference type="Pfam" id="PF25593">
    <property type="entry name" value="GldD_lipo"/>
    <property type="match status" value="1"/>
</dbReference>
<evidence type="ECO:0000313" key="2">
    <source>
        <dbReference type="Proteomes" id="UP000505355"/>
    </source>
</evidence>
<dbReference type="EMBL" id="CP054139">
    <property type="protein sequence ID" value="QKJ31964.1"/>
    <property type="molecule type" value="Genomic_DNA"/>
</dbReference>
<keyword evidence="1" id="KW-0449">Lipoprotein</keyword>
<gene>
    <name evidence="1" type="ORF">HQ865_20080</name>
</gene>
<dbReference type="PROSITE" id="PS51257">
    <property type="entry name" value="PROKAR_LIPOPROTEIN"/>
    <property type="match status" value="1"/>
</dbReference>
<dbReference type="InterPro" id="IPR019850">
    <property type="entry name" value="GldD-like"/>
</dbReference>
<name>A0A7D4QE90_9SPHI</name>
<protein>
    <submittedName>
        <fullName evidence="1">Gliding motility lipoprotein GldD</fullName>
    </submittedName>
</protein>
<dbReference type="Proteomes" id="UP000505355">
    <property type="component" value="Chromosome"/>
</dbReference>
<accession>A0A7D4QE90</accession>
<keyword evidence="2" id="KW-1185">Reference proteome</keyword>
<dbReference type="RefSeq" id="WP_173416618.1">
    <property type="nucleotide sequence ID" value="NZ_CP054139.1"/>
</dbReference>
<sequence length="190" mass="21953">MRLTLLLLLAGLLAACGGHDYAPKPRGYFRIPFPKREYQEYTGGCPIIFQYPKYAVIEPDRKAPDKPCWFNVQFPQFNGTLHLTYEHIESKKMFDMLTEDAYKLASKHTVKATSIDQSTINSPFYKVYGVYYTIEGNVASSAQFFLTDSAKNYIRGALYFNVEPRMDSIQPVLDFVKKDVNVMIKSFRWK</sequence>
<evidence type="ECO:0000313" key="1">
    <source>
        <dbReference type="EMBL" id="QKJ31964.1"/>
    </source>
</evidence>
<reference evidence="1 2" key="1">
    <citation type="submission" date="2020-05" db="EMBL/GenBank/DDBJ databases">
        <title>Mucilaginibacter mali sp. nov.</title>
        <authorList>
            <person name="Kim H.S."/>
            <person name="Lee K.C."/>
            <person name="Suh M.K."/>
            <person name="Kim J.-S."/>
            <person name="Han K.-I."/>
            <person name="Eom M.K."/>
            <person name="Shin Y.K."/>
            <person name="Lee J.-S."/>
        </authorList>
    </citation>
    <scope>NUCLEOTIDE SEQUENCE [LARGE SCALE GENOMIC DNA]</scope>
    <source>
        <strain evidence="1 2">G2-14</strain>
    </source>
</reference>
<dbReference type="AlphaFoldDB" id="A0A7D4QE90"/>
<organism evidence="1 2">
    <name type="scientific">Mucilaginibacter mali</name>
    <dbReference type="NCBI Taxonomy" id="2740462"/>
    <lineage>
        <taxon>Bacteria</taxon>
        <taxon>Pseudomonadati</taxon>
        <taxon>Bacteroidota</taxon>
        <taxon>Sphingobacteriia</taxon>
        <taxon>Sphingobacteriales</taxon>
        <taxon>Sphingobacteriaceae</taxon>
        <taxon>Mucilaginibacter</taxon>
    </lineage>
</organism>
<proteinExistence type="predicted"/>
<dbReference type="KEGG" id="mmab:HQ865_20080"/>